<dbReference type="Gene3D" id="1.10.357.40">
    <property type="entry name" value="YbiA-like"/>
    <property type="match status" value="1"/>
</dbReference>
<dbReference type="EMBL" id="CAJZBQ010000041">
    <property type="protein sequence ID" value="CAG9326881.1"/>
    <property type="molecule type" value="Genomic_DNA"/>
</dbReference>
<proteinExistence type="predicted"/>
<evidence type="ECO:0000259" key="1">
    <source>
        <dbReference type="Pfam" id="PF08719"/>
    </source>
</evidence>
<accession>A0AAU9K135</accession>
<reference evidence="2" key="1">
    <citation type="submission" date="2021-09" db="EMBL/GenBank/DDBJ databases">
        <authorList>
            <consortium name="AG Swart"/>
            <person name="Singh M."/>
            <person name="Singh A."/>
            <person name="Seah K."/>
            <person name="Emmerich C."/>
        </authorList>
    </citation>
    <scope>NUCLEOTIDE SEQUENCE</scope>
    <source>
        <strain evidence="2">ATCC30299</strain>
    </source>
</reference>
<keyword evidence="3" id="KW-1185">Reference proteome</keyword>
<dbReference type="CDD" id="cd15457">
    <property type="entry name" value="NADAR"/>
    <property type="match status" value="1"/>
</dbReference>
<feature type="domain" description="NADAR" evidence="1">
    <location>
        <begin position="8"/>
        <end position="149"/>
    </location>
</feature>
<dbReference type="SUPFAM" id="SSF143990">
    <property type="entry name" value="YbiA-like"/>
    <property type="match status" value="1"/>
</dbReference>
<dbReference type="AlphaFoldDB" id="A0AAU9K135"/>
<dbReference type="InterPro" id="IPR012816">
    <property type="entry name" value="NADAR"/>
</dbReference>
<gene>
    <name evidence="2" type="ORF">BSTOLATCC_MIC42141</name>
</gene>
<name>A0AAU9K135_9CILI</name>
<protein>
    <recommendedName>
        <fullName evidence="1">NADAR domain-containing protein</fullName>
    </recommendedName>
</protein>
<organism evidence="2 3">
    <name type="scientific">Blepharisma stoltei</name>
    <dbReference type="NCBI Taxonomy" id="1481888"/>
    <lineage>
        <taxon>Eukaryota</taxon>
        <taxon>Sar</taxon>
        <taxon>Alveolata</taxon>
        <taxon>Ciliophora</taxon>
        <taxon>Postciliodesmatophora</taxon>
        <taxon>Heterotrichea</taxon>
        <taxon>Heterotrichida</taxon>
        <taxon>Blepharismidae</taxon>
        <taxon>Blepharisma</taxon>
    </lineage>
</organism>
<comment type="caution">
    <text evidence="2">The sequence shown here is derived from an EMBL/GenBank/DDBJ whole genome shotgun (WGS) entry which is preliminary data.</text>
</comment>
<dbReference type="Proteomes" id="UP001162131">
    <property type="component" value="Unassembled WGS sequence"/>
</dbReference>
<sequence length="151" mass="18095">MDENIIYFYDKASERVREDSIYLNNYFESPFTIGGKEYQTVEHFYQANKYPDHDTYEMIRNCETPDQAKKLANSMQYDRENWQERKDEVMMRALWAKFLQHPELKEKLLETGDKVLIEDSNKDAYWGGALEGSRNRLGEMLMEIRVKLRSD</sequence>
<dbReference type="NCBIfam" id="TIGR02464">
    <property type="entry name" value="ribofla_fusion"/>
    <property type="match status" value="1"/>
</dbReference>
<evidence type="ECO:0000313" key="2">
    <source>
        <dbReference type="EMBL" id="CAG9326881.1"/>
    </source>
</evidence>
<dbReference type="Pfam" id="PF08719">
    <property type="entry name" value="NADAR"/>
    <property type="match status" value="1"/>
</dbReference>
<evidence type="ECO:0000313" key="3">
    <source>
        <dbReference type="Proteomes" id="UP001162131"/>
    </source>
</evidence>
<dbReference type="InterPro" id="IPR037238">
    <property type="entry name" value="YbiA-like_sf"/>
</dbReference>